<organism evidence="1 2">
    <name type="scientific">Piliocolobus tephrosceles</name>
    <name type="common">Ugandan red Colobus</name>
    <dbReference type="NCBI Taxonomy" id="591936"/>
    <lineage>
        <taxon>Eukaryota</taxon>
        <taxon>Metazoa</taxon>
        <taxon>Chordata</taxon>
        <taxon>Craniata</taxon>
        <taxon>Vertebrata</taxon>
        <taxon>Euteleostomi</taxon>
        <taxon>Mammalia</taxon>
        <taxon>Eutheria</taxon>
        <taxon>Euarchontoglires</taxon>
        <taxon>Primates</taxon>
        <taxon>Haplorrhini</taxon>
        <taxon>Catarrhini</taxon>
        <taxon>Cercopithecidae</taxon>
        <taxon>Colobinae</taxon>
        <taxon>Piliocolobus</taxon>
    </lineage>
</organism>
<reference evidence="1" key="2">
    <citation type="submission" date="2025-09" db="UniProtKB">
        <authorList>
            <consortium name="Ensembl"/>
        </authorList>
    </citation>
    <scope>IDENTIFICATION</scope>
</reference>
<reference evidence="1" key="1">
    <citation type="submission" date="2025-08" db="UniProtKB">
        <authorList>
            <consortium name="Ensembl"/>
        </authorList>
    </citation>
    <scope>IDENTIFICATION</scope>
</reference>
<protein>
    <submittedName>
        <fullName evidence="1">Uncharacterized protein</fullName>
    </submittedName>
</protein>
<sequence>KLDLRQCHLTKRWAGKFNASHFQKERTDVLRHEEFEEGCKAACNGYDTLFLKIFFRLLIHL</sequence>
<dbReference type="Proteomes" id="UP000694416">
    <property type="component" value="Unplaced"/>
</dbReference>
<dbReference type="Ensembl" id="ENSPTET00000051712.1">
    <property type="protein sequence ID" value="ENSPTEP00000038341.1"/>
    <property type="gene ID" value="ENSPTEG00000035668.1"/>
</dbReference>
<keyword evidence="2" id="KW-1185">Reference proteome</keyword>
<dbReference type="AlphaFoldDB" id="A0A8C9ITB1"/>
<evidence type="ECO:0000313" key="1">
    <source>
        <dbReference type="Ensembl" id="ENSPTEP00000038341.1"/>
    </source>
</evidence>
<evidence type="ECO:0000313" key="2">
    <source>
        <dbReference type="Proteomes" id="UP000694416"/>
    </source>
</evidence>
<name>A0A8C9ITB1_9PRIM</name>
<accession>A0A8C9ITB1</accession>
<proteinExistence type="predicted"/>